<protein>
    <submittedName>
        <fullName evidence="1">Uncharacterized protein</fullName>
    </submittedName>
</protein>
<sequence>IYTRRKGKSAARRARCSFIEIWYVSIATSNQTTLHQHNKVFKELSNLSSSIIMSIFENEIIEILRDKDYLLYIFDTLTSNDCQFMKCVNRHILLPDGAAAIMALR</sequence>
<dbReference type="EnsemblMetazoa" id="Aqu2.1.23608_001">
    <property type="protein sequence ID" value="Aqu2.1.23608_001"/>
    <property type="gene ID" value="Aqu2.1.23608"/>
</dbReference>
<reference evidence="1" key="1">
    <citation type="submission" date="2017-05" db="UniProtKB">
        <authorList>
            <consortium name="EnsemblMetazoa"/>
        </authorList>
    </citation>
    <scope>IDENTIFICATION</scope>
</reference>
<dbReference type="InParanoid" id="A0A1X7U7I3"/>
<dbReference type="AlphaFoldDB" id="A0A1X7U7I3"/>
<proteinExistence type="predicted"/>
<accession>A0A1X7U7I3</accession>
<organism evidence="1">
    <name type="scientific">Amphimedon queenslandica</name>
    <name type="common">Sponge</name>
    <dbReference type="NCBI Taxonomy" id="400682"/>
    <lineage>
        <taxon>Eukaryota</taxon>
        <taxon>Metazoa</taxon>
        <taxon>Porifera</taxon>
        <taxon>Demospongiae</taxon>
        <taxon>Heteroscleromorpha</taxon>
        <taxon>Haplosclerida</taxon>
        <taxon>Niphatidae</taxon>
        <taxon>Amphimedon</taxon>
    </lineage>
</organism>
<evidence type="ECO:0000313" key="1">
    <source>
        <dbReference type="EnsemblMetazoa" id="Aqu2.1.23608_001"/>
    </source>
</evidence>
<name>A0A1X7U7I3_AMPQE</name>